<dbReference type="SMART" id="SM00561">
    <property type="entry name" value="MBT"/>
    <property type="match status" value="4"/>
</dbReference>
<dbReference type="GO" id="GO:0003682">
    <property type="term" value="F:chromatin binding"/>
    <property type="evidence" value="ECO:0007669"/>
    <property type="project" value="TreeGrafter"/>
</dbReference>
<evidence type="ECO:0000313" key="4">
    <source>
        <dbReference type="Proteomes" id="UP000276991"/>
    </source>
</evidence>
<dbReference type="GO" id="GO:0045892">
    <property type="term" value="P:negative regulation of DNA-templated transcription"/>
    <property type="evidence" value="ECO:0007669"/>
    <property type="project" value="TreeGrafter"/>
</dbReference>
<evidence type="ECO:0000256" key="1">
    <source>
        <dbReference type="ARBA" id="ARBA00022737"/>
    </source>
</evidence>
<dbReference type="PROSITE" id="PS51079">
    <property type="entry name" value="MBT"/>
    <property type="match status" value="4"/>
</dbReference>
<dbReference type="Gene3D" id="2.30.30.140">
    <property type="match status" value="4"/>
</dbReference>
<dbReference type="GO" id="GO:0005634">
    <property type="term" value="C:nucleus"/>
    <property type="evidence" value="ECO:0007669"/>
    <property type="project" value="InterPro"/>
</dbReference>
<accession>A0A498SF85</accession>
<dbReference type="Proteomes" id="UP000276991">
    <property type="component" value="Unassembled WGS sequence"/>
</dbReference>
<dbReference type="SUPFAM" id="SSF63748">
    <property type="entry name" value="Tudor/PWWP/MBT"/>
    <property type="match status" value="4"/>
</dbReference>
<feature type="repeat" description="MBT" evidence="2">
    <location>
        <begin position="390"/>
        <end position="488"/>
    </location>
</feature>
<dbReference type="STRING" id="6277.A0A498SF85"/>
<dbReference type="GO" id="GO:0042393">
    <property type="term" value="F:histone binding"/>
    <property type="evidence" value="ECO:0007669"/>
    <property type="project" value="TreeGrafter"/>
</dbReference>
<dbReference type="InterPro" id="IPR004092">
    <property type="entry name" value="Mbt"/>
</dbReference>
<keyword evidence="4" id="KW-1185">Reference proteome</keyword>
<dbReference type="PANTHER" id="PTHR12247">
    <property type="entry name" value="POLYCOMB GROUP PROTEIN"/>
    <property type="match status" value="1"/>
</dbReference>
<sequence length="496" mass="57422">MPPRIVRHRSVVPAVHREQVKGSYSWGTFLGNLLRTLNRSGDVRLRCPDTVVPVESFHEASLVEYMRSIDTSVKVEVALLGDYGYRHETLKLYWFARVLKILGYRILLRYEGMDEKDDNIYDFWVNISSQDIKPIGYCAKDIETRALVPPQIIHERQSNWRQYILSQIPSYRTLSINWPEILVQKLTSHKFKIGDEVELLDSIYRLRVRPAYVGQVIGSRIWVSVSEEFMIRPTIIKGDPQIGEGVWMDQNSPLIFPIGWARRVGYMLEANRDYFKHIEKISTAYMLKPVGNPYQKHDTLKIKTEKGEMIWEKGMKLEVLDPFGTWNELRVATVTAIMNDGFLKIGFDGEMEHYSVPLHYTSELLFPVGYGAKYGILVKKPKNVHDPGIFNWSIYLEKINGVPAPEELFHTFSDDVLKNFKVGASLEATDMCESNLICPATISSHHGRLMRISYEGWGNNYNQLFDYRSPNIFPLGWCEMHGYRLSSPAMAKKRRR</sequence>
<feature type="repeat" description="MBT" evidence="2">
    <location>
        <begin position="158"/>
        <end position="271"/>
    </location>
</feature>
<dbReference type="InterPro" id="IPR050548">
    <property type="entry name" value="PcG_chromatin_remod_factors"/>
</dbReference>
<organism evidence="3 4">
    <name type="scientific">Acanthocheilonema viteae</name>
    <name type="common">Filarial nematode worm</name>
    <name type="synonym">Dipetalonema viteae</name>
    <dbReference type="NCBI Taxonomy" id="6277"/>
    <lineage>
        <taxon>Eukaryota</taxon>
        <taxon>Metazoa</taxon>
        <taxon>Ecdysozoa</taxon>
        <taxon>Nematoda</taxon>
        <taxon>Chromadorea</taxon>
        <taxon>Rhabditida</taxon>
        <taxon>Spirurina</taxon>
        <taxon>Spiruromorpha</taxon>
        <taxon>Filarioidea</taxon>
        <taxon>Onchocercidae</taxon>
        <taxon>Acanthocheilonema</taxon>
    </lineage>
</organism>
<feature type="repeat" description="MBT" evidence="2">
    <location>
        <begin position="272"/>
        <end position="381"/>
    </location>
</feature>
<gene>
    <name evidence="3" type="ORF">NAV_LOCUS5137</name>
</gene>
<name>A0A498SF85_ACAVI</name>
<dbReference type="OrthoDB" id="8188861at2759"/>
<dbReference type="CDD" id="cd20097">
    <property type="entry name" value="MBT_dSfmbt-like_rpt1"/>
    <property type="match status" value="1"/>
</dbReference>
<keyword evidence="1" id="KW-0677">Repeat</keyword>
<feature type="repeat" description="MBT" evidence="2">
    <location>
        <begin position="24"/>
        <end position="150"/>
    </location>
</feature>
<evidence type="ECO:0000313" key="3">
    <source>
        <dbReference type="EMBL" id="VBB30346.1"/>
    </source>
</evidence>
<proteinExistence type="predicted"/>
<reference evidence="3 4" key="1">
    <citation type="submission" date="2018-08" db="EMBL/GenBank/DDBJ databases">
        <authorList>
            <person name="Laetsch R D."/>
            <person name="Stevens L."/>
            <person name="Kumar S."/>
            <person name="Blaxter L. M."/>
        </authorList>
    </citation>
    <scope>NUCLEOTIDE SEQUENCE [LARGE SCALE GENOMIC DNA]</scope>
</reference>
<evidence type="ECO:0000256" key="2">
    <source>
        <dbReference type="PROSITE-ProRule" id="PRU00459"/>
    </source>
</evidence>
<dbReference type="EMBL" id="UPTC01000851">
    <property type="protein sequence ID" value="VBB30346.1"/>
    <property type="molecule type" value="Genomic_DNA"/>
</dbReference>
<protein>
    <submittedName>
        <fullName evidence="3">Uncharacterized protein</fullName>
    </submittedName>
</protein>
<dbReference type="Pfam" id="PF02820">
    <property type="entry name" value="MBT"/>
    <property type="match status" value="4"/>
</dbReference>
<dbReference type="AlphaFoldDB" id="A0A498SF85"/>